<dbReference type="InterPro" id="IPR001789">
    <property type="entry name" value="Sig_transdc_resp-reg_receiver"/>
</dbReference>
<gene>
    <name evidence="7" type="ORF">GCM10007391_17510</name>
</gene>
<dbReference type="Gene3D" id="3.30.70.270">
    <property type="match status" value="1"/>
</dbReference>
<dbReference type="InterPro" id="IPR050469">
    <property type="entry name" value="Diguanylate_Cyclase"/>
</dbReference>
<evidence type="ECO:0000313" key="7">
    <source>
        <dbReference type="EMBL" id="GGW84294.1"/>
    </source>
</evidence>
<dbReference type="PANTHER" id="PTHR45138">
    <property type="entry name" value="REGULATORY COMPONENTS OF SENSORY TRANSDUCTION SYSTEM"/>
    <property type="match status" value="1"/>
</dbReference>
<comment type="cofactor">
    <cofactor evidence="1">
        <name>Mg(2+)</name>
        <dbReference type="ChEBI" id="CHEBI:18420"/>
    </cofactor>
</comment>
<dbReference type="CDD" id="cd01949">
    <property type="entry name" value="GGDEF"/>
    <property type="match status" value="1"/>
</dbReference>
<feature type="domain" description="Response regulatory" evidence="5">
    <location>
        <begin position="127"/>
        <end position="244"/>
    </location>
</feature>
<dbReference type="SUPFAM" id="SSF55073">
    <property type="entry name" value="Nucleotide cyclase"/>
    <property type="match status" value="1"/>
</dbReference>
<dbReference type="Gene3D" id="3.40.50.2300">
    <property type="match status" value="2"/>
</dbReference>
<evidence type="ECO:0000313" key="8">
    <source>
        <dbReference type="Proteomes" id="UP000631300"/>
    </source>
</evidence>
<dbReference type="Proteomes" id="UP000631300">
    <property type="component" value="Unassembled WGS sequence"/>
</dbReference>
<dbReference type="Pfam" id="PF00990">
    <property type="entry name" value="GGDEF"/>
    <property type="match status" value="1"/>
</dbReference>
<dbReference type="EC" id="2.7.7.65" evidence="2"/>
<proteinExistence type="predicted"/>
<dbReference type="InterPro" id="IPR043128">
    <property type="entry name" value="Rev_trsase/Diguanyl_cyclase"/>
</dbReference>
<evidence type="ECO:0000259" key="6">
    <source>
        <dbReference type="PROSITE" id="PS50887"/>
    </source>
</evidence>
<dbReference type="NCBIfam" id="TIGR00254">
    <property type="entry name" value="GGDEF"/>
    <property type="match status" value="1"/>
</dbReference>
<dbReference type="GO" id="GO:0000160">
    <property type="term" value="P:phosphorelay signal transduction system"/>
    <property type="evidence" value="ECO:0007669"/>
    <property type="project" value="InterPro"/>
</dbReference>
<evidence type="ECO:0000256" key="4">
    <source>
        <dbReference type="PROSITE-ProRule" id="PRU00169"/>
    </source>
</evidence>
<organism evidence="7 8">
    <name type="scientific">Alteromonas halophila</name>
    <dbReference type="NCBI Taxonomy" id="516698"/>
    <lineage>
        <taxon>Bacteria</taxon>
        <taxon>Pseudomonadati</taxon>
        <taxon>Pseudomonadota</taxon>
        <taxon>Gammaproteobacteria</taxon>
        <taxon>Alteromonadales</taxon>
        <taxon>Alteromonadaceae</taxon>
        <taxon>Alteromonas/Salinimonas group</taxon>
        <taxon>Alteromonas</taxon>
    </lineage>
</organism>
<comment type="caution">
    <text evidence="4">Lacks conserved residue(s) required for the propagation of feature annotation.</text>
</comment>
<dbReference type="GO" id="GO:0052621">
    <property type="term" value="F:diguanylate cyclase activity"/>
    <property type="evidence" value="ECO:0007669"/>
    <property type="project" value="UniProtKB-EC"/>
</dbReference>
<evidence type="ECO:0000256" key="2">
    <source>
        <dbReference type="ARBA" id="ARBA00012528"/>
    </source>
</evidence>
<protein>
    <recommendedName>
        <fullName evidence="2">diguanylate cyclase</fullName>
        <ecNumber evidence="2">2.7.7.65</ecNumber>
    </recommendedName>
</protein>
<dbReference type="InterPro" id="IPR000160">
    <property type="entry name" value="GGDEF_dom"/>
</dbReference>
<feature type="domain" description="GGDEF" evidence="6">
    <location>
        <begin position="284"/>
        <end position="413"/>
    </location>
</feature>
<accession>A0A918JJG3</accession>
<dbReference type="RefSeq" id="WP_189405459.1">
    <property type="nucleotide sequence ID" value="NZ_BMXP01000003.1"/>
</dbReference>
<reference evidence="7" key="2">
    <citation type="submission" date="2020-09" db="EMBL/GenBank/DDBJ databases">
        <authorList>
            <person name="Sun Q."/>
            <person name="Kim S."/>
        </authorList>
    </citation>
    <scope>NUCLEOTIDE SEQUENCE</scope>
    <source>
        <strain evidence="7">KCTC 22164</strain>
    </source>
</reference>
<name>A0A918JJG3_9ALTE</name>
<dbReference type="AlphaFoldDB" id="A0A918JJG3"/>
<comment type="caution">
    <text evidence="7">The sequence shown here is derived from an EMBL/GenBank/DDBJ whole genome shotgun (WGS) entry which is preliminary data.</text>
</comment>
<evidence type="ECO:0000256" key="3">
    <source>
        <dbReference type="ARBA" id="ARBA00034247"/>
    </source>
</evidence>
<dbReference type="FunFam" id="3.30.70.270:FF:000001">
    <property type="entry name" value="Diguanylate cyclase domain protein"/>
    <property type="match status" value="1"/>
</dbReference>
<dbReference type="PANTHER" id="PTHR45138:SF9">
    <property type="entry name" value="DIGUANYLATE CYCLASE DGCM-RELATED"/>
    <property type="match status" value="1"/>
</dbReference>
<sequence>MQQKVLVIESSDTSLKRVSRLVRKAGLSPVGADSLIQARQLFEHSTPETFLCAIVAYALPDAPRGEAIDFTTGAFLPTIAVTEDINPLTRSAVLERQVIDYVPKENAQNYDYLHRLLKRLHKNKYTGVMVVSNDRQVRNDMTSLLLRHNFVVYECTCAADAYQLLGAHPHIRLILTTNTLPDASGTQFVSSLRKALSKEQLGIIGIAGAEGTIMSAHFIKSGANDFLRIPYCHEEALCRIMQNVEYMESVQAIREAANTDYLTGLSNRRHFFYEVNLGYSSLPTPHSLALLDLDFFKRINDDYGHDAGDAVLKAIARLITQHFDNAVFARFGGEEFCVYFPHSEAGDVLKRLEAFRLDVEQSCIVHEGHELHVTTSIGVCSYDDSDIDTLLREADKRLYRAKHLGRNQICSSD</sequence>
<dbReference type="SUPFAM" id="SSF52172">
    <property type="entry name" value="CheY-like"/>
    <property type="match status" value="2"/>
</dbReference>
<dbReference type="InterPro" id="IPR011006">
    <property type="entry name" value="CheY-like_superfamily"/>
</dbReference>
<dbReference type="PROSITE" id="PS50887">
    <property type="entry name" value="GGDEF"/>
    <property type="match status" value="1"/>
</dbReference>
<dbReference type="PROSITE" id="PS50110">
    <property type="entry name" value="RESPONSE_REGULATORY"/>
    <property type="match status" value="1"/>
</dbReference>
<dbReference type="Pfam" id="PF00072">
    <property type="entry name" value="Response_reg"/>
    <property type="match status" value="1"/>
</dbReference>
<dbReference type="SMART" id="SM00267">
    <property type="entry name" value="GGDEF"/>
    <property type="match status" value="1"/>
</dbReference>
<reference evidence="7" key="1">
    <citation type="journal article" date="2014" name="Int. J. Syst. Evol. Microbiol.">
        <title>Complete genome sequence of Corynebacterium casei LMG S-19264T (=DSM 44701T), isolated from a smear-ripened cheese.</title>
        <authorList>
            <consortium name="US DOE Joint Genome Institute (JGI-PGF)"/>
            <person name="Walter F."/>
            <person name="Albersmeier A."/>
            <person name="Kalinowski J."/>
            <person name="Ruckert C."/>
        </authorList>
    </citation>
    <scope>NUCLEOTIDE SEQUENCE</scope>
    <source>
        <strain evidence="7">KCTC 22164</strain>
    </source>
</reference>
<dbReference type="EMBL" id="BMXP01000003">
    <property type="protein sequence ID" value="GGW84294.1"/>
    <property type="molecule type" value="Genomic_DNA"/>
</dbReference>
<comment type="catalytic activity">
    <reaction evidence="3">
        <text>2 GTP = 3',3'-c-di-GMP + 2 diphosphate</text>
        <dbReference type="Rhea" id="RHEA:24898"/>
        <dbReference type="ChEBI" id="CHEBI:33019"/>
        <dbReference type="ChEBI" id="CHEBI:37565"/>
        <dbReference type="ChEBI" id="CHEBI:58805"/>
        <dbReference type="EC" id="2.7.7.65"/>
    </reaction>
</comment>
<dbReference type="InterPro" id="IPR029787">
    <property type="entry name" value="Nucleotide_cyclase"/>
</dbReference>
<dbReference type="SMART" id="SM00448">
    <property type="entry name" value="REC"/>
    <property type="match status" value="2"/>
</dbReference>
<evidence type="ECO:0000256" key="1">
    <source>
        <dbReference type="ARBA" id="ARBA00001946"/>
    </source>
</evidence>
<keyword evidence="8" id="KW-1185">Reference proteome</keyword>
<evidence type="ECO:0000259" key="5">
    <source>
        <dbReference type="PROSITE" id="PS50110"/>
    </source>
</evidence>